<protein>
    <submittedName>
        <fullName evidence="2">Uncharacterized protein</fullName>
    </submittedName>
</protein>
<keyword evidence="1" id="KW-0472">Membrane</keyword>
<organism evidence="2 3">
    <name type="scientific">Actinokineospora globicatena</name>
    <dbReference type="NCBI Taxonomy" id="103729"/>
    <lineage>
        <taxon>Bacteria</taxon>
        <taxon>Bacillati</taxon>
        <taxon>Actinomycetota</taxon>
        <taxon>Actinomycetes</taxon>
        <taxon>Pseudonocardiales</taxon>
        <taxon>Pseudonocardiaceae</taxon>
        <taxon>Actinokineospora</taxon>
    </lineage>
</organism>
<dbReference type="EMBL" id="BSSD01000012">
    <property type="protein sequence ID" value="GLW95139.1"/>
    <property type="molecule type" value="Genomic_DNA"/>
</dbReference>
<reference evidence="2" key="1">
    <citation type="submission" date="2023-02" db="EMBL/GenBank/DDBJ databases">
        <title>Actinokineospora globicatena NBRC 15670.</title>
        <authorList>
            <person name="Ichikawa N."/>
            <person name="Sato H."/>
            <person name="Tonouchi N."/>
        </authorList>
    </citation>
    <scope>NUCLEOTIDE SEQUENCE</scope>
    <source>
        <strain evidence="2">NBRC 15670</strain>
    </source>
</reference>
<keyword evidence="3" id="KW-1185">Reference proteome</keyword>
<name>A0A9W6QV42_9PSEU</name>
<evidence type="ECO:0000313" key="2">
    <source>
        <dbReference type="EMBL" id="GLW95139.1"/>
    </source>
</evidence>
<gene>
    <name evidence="2" type="ORF">Aglo03_59550</name>
</gene>
<evidence type="ECO:0000256" key="1">
    <source>
        <dbReference type="SAM" id="Phobius"/>
    </source>
</evidence>
<evidence type="ECO:0000313" key="3">
    <source>
        <dbReference type="Proteomes" id="UP001165042"/>
    </source>
</evidence>
<dbReference type="AlphaFoldDB" id="A0A9W6QV42"/>
<keyword evidence="1" id="KW-1133">Transmembrane helix</keyword>
<keyword evidence="1" id="KW-0812">Transmembrane</keyword>
<feature type="transmembrane region" description="Helical" evidence="1">
    <location>
        <begin position="38"/>
        <end position="59"/>
    </location>
</feature>
<accession>A0A9W6QV42</accession>
<proteinExistence type="predicted"/>
<comment type="caution">
    <text evidence="2">The sequence shown here is derived from an EMBL/GenBank/DDBJ whole genome shotgun (WGS) entry which is preliminary data.</text>
</comment>
<sequence>MLTSPRMAPVSAPGLTLEPTTVTLPVTLTEPVRGKPKWVLPVAALLVAAVVAAFVVWLISGNDDPPPVTPTAPANEYLFQRMGETVEPVRDSDCVEHAYGQVKQFLIANPCRQLTRAVFLTATDSGRTVYTSLAVVRMPDRSTAEKLELLVRQDQTGSVNDLLREKKVTVPGLDRLSRGGFSAMTLDRDVVIAESDSADRDEDPAAHKAEMKRVSVEALRLAKELG</sequence>
<dbReference type="Proteomes" id="UP001165042">
    <property type="component" value="Unassembled WGS sequence"/>
</dbReference>